<accession>A0ABW8MFS5</accession>
<evidence type="ECO:0000256" key="1">
    <source>
        <dbReference type="ARBA" id="ARBA00004141"/>
    </source>
</evidence>
<keyword evidence="4 6" id="KW-0472">Membrane</keyword>
<keyword evidence="9" id="KW-1185">Reference proteome</keyword>
<evidence type="ECO:0000256" key="5">
    <source>
        <dbReference type="SAM" id="MobiDB-lite"/>
    </source>
</evidence>
<dbReference type="PANTHER" id="PTHR23508">
    <property type="entry name" value="CARBOXYLIC ACID TRANSPORTER PROTEIN HOMOLOG"/>
    <property type="match status" value="1"/>
</dbReference>
<name>A0ABW8MFS5_9BURK</name>
<feature type="region of interest" description="Disordered" evidence="5">
    <location>
        <begin position="412"/>
        <end position="432"/>
    </location>
</feature>
<evidence type="ECO:0000313" key="9">
    <source>
        <dbReference type="Proteomes" id="UP001620514"/>
    </source>
</evidence>
<evidence type="ECO:0000256" key="3">
    <source>
        <dbReference type="ARBA" id="ARBA00022989"/>
    </source>
</evidence>
<evidence type="ECO:0000256" key="2">
    <source>
        <dbReference type="ARBA" id="ARBA00022692"/>
    </source>
</evidence>
<dbReference type="PROSITE" id="PS00217">
    <property type="entry name" value="SUGAR_TRANSPORT_2"/>
    <property type="match status" value="1"/>
</dbReference>
<keyword evidence="3 6" id="KW-1133">Transmembrane helix</keyword>
<protein>
    <submittedName>
        <fullName evidence="8">SHS family lactate transporter-like MFS transporter</fullName>
    </submittedName>
</protein>
<feature type="transmembrane region" description="Helical" evidence="6">
    <location>
        <begin position="224"/>
        <end position="247"/>
    </location>
</feature>
<evidence type="ECO:0000256" key="6">
    <source>
        <dbReference type="SAM" id="Phobius"/>
    </source>
</evidence>
<feature type="transmembrane region" description="Helical" evidence="6">
    <location>
        <begin position="154"/>
        <end position="176"/>
    </location>
</feature>
<dbReference type="Gene3D" id="1.20.1250.20">
    <property type="entry name" value="MFS general substrate transporter like domains"/>
    <property type="match status" value="2"/>
</dbReference>
<evidence type="ECO:0000256" key="4">
    <source>
        <dbReference type="ARBA" id="ARBA00023136"/>
    </source>
</evidence>
<dbReference type="PROSITE" id="PS50850">
    <property type="entry name" value="MFS"/>
    <property type="match status" value="1"/>
</dbReference>
<feature type="transmembrane region" description="Helical" evidence="6">
    <location>
        <begin position="321"/>
        <end position="342"/>
    </location>
</feature>
<dbReference type="InterPro" id="IPR011701">
    <property type="entry name" value="MFS"/>
</dbReference>
<feature type="transmembrane region" description="Helical" evidence="6">
    <location>
        <begin position="385"/>
        <end position="404"/>
    </location>
</feature>
<feature type="transmembrane region" description="Helical" evidence="6">
    <location>
        <begin position="95"/>
        <end position="115"/>
    </location>
</feature>
<dbReference type="InterPro" id="IPR005829">
    <property type="entry name" value="Sugar_transporter_CS"/>
</dbReference>
<gene>
    <name evidence="8" type="ORF">ABH943_001322</name>
</gene>
<reference evidence="8 9" key="2">
    <citation type="submission" date="2024-11" db="EMBL/GenBank/DDBJ databases">
        <title>Using genomics to understand microbial adaptation to soil warming.</title>
        <authorList>
            <person name="Deangelis K.M. PhD."/>
        </authorList>
    </citation>
    <scope>NUCLEOTIDE SEQUENCE [LARGE SCALE GENOMIC DNA]</scope>
    <source>
        <strain evidence="8 9">GAS97</strain>
    </source>
</reference>
<keyword evidence="2 6" id="KW-0812">Transmembrane</keyword>
<dbReference type="Pfam" id="PF07690">
    <property type="entry name" value="MFS_1"/>
    <property type="match status" value="1"/>
</dbReference>
<feature type="transmembrane region" description="Helical" evidence="6">
    <location>
        <begin position="267"/>
        <end position="290"/>
    </location>
</feature>
<feature type="transmembrane region" description="Helical" evidence="6">
    <location>
        <begin position="30"/>
        <end position="53"/>
    </location>
</feature>
<proteinExistence type="predicted"/>
<dbReference type="CDD" id="cd17316">
    <property type="entry name" value="MFS_SV2_like"/>
    <property type="match status" value="1"/>
</dbReference>
<feature type="transmembrane region" description="Helical" evidence="6">
    <location>
        <begin position="297"/>
        <end position="315"/>
    </location>
</feature>
<dbReference type="InterPro" id="IPR036259">
    <property type="entry name" value="MFS_trans_sf"/>
</dbReference>
<dbReference type="EMBL" id="JBIYDN010000003">
    <property type="protein sequence ID" value="MFK4441311.1"/>
    <property type="molecule type" value="Genomic_DNA"/>
</dbReference>
<dbReference type="PANTHER" id="PTHR23508:SF10">
    <property type="entry name" value="CARBOXYLIC ACID TRANSPORTER PROTEIN HOMOLOG"/>
    <property type="match status" value="1"/>
</dbReference>
<reference evidence="8 9" key="1">
    <citation type="submission" date="2024-10" db="EMBL/GenBank/DDBJ databases">
        <authorList>
            <person name="Deangelis K."/>
            <person name="Huntemann M."/>
            <person name="Clum A."/>
            <person name="Wang J."/>
            <person name="Palaniappan K."/>
            <person name="Ritter S."/>
            <person name="Chen I.-M."/>
            <person name="Stamatis D."/>
            <person name="Reddy T."/>
            <person name="O'Malley R."/>
            <person name="Daum C."/>
            <person name="Ng V."/>
            <person name="Ivanova N."/>
            <person name="Kyrpides N."/>
            <person name="Woyke T."/>
        </authorList>
    </citation>
    <scope>NUCLEOTIDE SEQUENCE [LARGE SCALE GENOMIC DNA]</scope>
    <source>
        <strain evidence="8 9">GAS97</strain>
    </source>
</reference>
<sequence>MEDLQPKAEQVSAGQTRSGQWRLLRSHWQVIAAATAGWALDSFDFAMLLFLLPHLGRVFDVGLPAMTLIVTATGLAKIVGTIGWGLAADRFGRKLVFIAAVLCFSCAAGLSGLAWSYASFMALRILFGIGFGGEWTVSVSLLMETVPESIRPYASGIMVSGYEIGYMLAAATFHLLFPVFGWRWMFMIGVLPALLTIFIRKNIAESPDWIRDQQRHSRRSAFEAFEFNPAALQAWIFSGTINFMLWSVQVLYPTFLISVQHIDASRIYPFLAAYSVGSLTGKPLCGYVAARLGERRTIVLFLCMVIPLTVLYTLVSNVWLLAAGACLMGLFASGLFGILPLYQALRFSVKGRATGIGISYAMTAASSIAPYAIALLSPSIGLRSAIALFVAGSALLLIAIAAWNTTRWMPGGPRSAVDAQESERSPGTHART</sequence>
<evidence type="ECO:0000259" key="7">
    <source>
        <dbReference type="PROSITE" id="PS50850"/>
    </source>
</evidence>
<feature type="domain" description="Major facilitator superfamily (MFS) profile" evidence="7">
    <location>
        <begin position="30"/>
        <end position="410"/>
    </location>
</feature>
<comment type="caution">
    <text evidence="8">The sequence shown here is derived from an EMBL/GenBank/DDBJ whole genome shotgun (WGS) entry which is preliminary data.</text>
</comment>
<comment type="subcellular location">
    <subcellularLocation>
        <location evidence="1">Membrane</location>
        <topology evidence="1">Multi-pass membrane protein</topology>
    </subcellularLocation>
</comment>
<dbReference type="RefSeq" id="WP_404605101.1">
    <property type="nucleotide sequence ID" value="NZ_JBIYDN010000003.1"/>
</dbReference>
<organism evidence="8 9">
    <name type="scientific">Caballeronia udeis</name>
    <dbReference type="NCBI Taxonomy" id="1232866"/>
    <lineage>
        <taxon>Bacteria</taxon>
        <taxon>Pseudomonadati</taxon>
        <taxon>Pseudomonadota</taxon>
        <taxon>Betaproteobacteria</taxon>
        <taxon>Burkholderiales</taxon>
        <taxon>Burkholderiaceae</taxon>
        <taxon>Caballeronia</taxon>
    </lineage>
</organism>
<dbReference type="SUPFAM" id="SSF103473">
    <property type="entry name" value="MFS general substrate transporter"/>
    <property type="match status" value="1"/>
</dbReference>
<dbReference type="InterPro" id="IPR020846">
    <property type="entry name" value="MFS_dom"/>
</dbReference>
<feature type="transmembrane region" description="Helical" evidence="6">
    <location>
        <begin position="354"/>
        <end position="373"/>
    </location>
</feature>
<feature type="transmembrane region" description="Helical" evidence="6">
    <location>
        <begin position="182"/>
        <end position="203"/>
    </location>
</feature>
<dbReference type="Proteomes" id="UP001620514">
    <property type="component" value="Unassembled WGS sequence"/>
</dbReference>
<evidence type="ECO:0000313" key="8">
    <source>
        <dbReference type="EMBL" id="MFK4441311.1"/>
    </source>
</evidence>
<feature type="transmembrane region" description="Helical" evidence="6">
    <location>
        <begin position="121"/>
        <end position="142"/>
    </location>
</feature>
<feature type="transmembrane region" description="Helical" evidence="6">
    <location>
        <begin position="65"/>
        <end position="88"/>
    </location>
</feature>